<comment type="similarity">
    <text evidence="1">Belongs to the protein-tyrosine phosphatase family. Non-receptor class myotubularin subfamily.</text>
</comment>
<evidence type="ECO:0000313" key="9">
    <source>
        <dbReference type="Proteomes" id="UP001163046"/>
    </source>
</evidence>
<dbReference type="Gene3D" id="2.30.29.30">
    <property type="entry name" value="Pleckstrin-homology domain (PH domain)/Phosphotyrosine-binding domain (PTB)"/>
    <property type="match status" value="1"/>
</dbReference>
<comment type="caution">
    <text evidence="8">The sequence shown here is derived from an EMBL/GenBank/DDBJ whole genome shotgun (WGS) entry which is preliminary data.</text>
</comment>
<dbReference type="SMART" id="SM00109">
    <property type="entry name" value="C1"/>
    <property type="match status" value="1"/>
</dbReference>
<evidence type="ECO:0000259" key="6">
    <source>
        <dbReference type="PROSITE" id="PS50081"/>
    </source>
</evidence>
<dbReference type="Pfam" id="PF00130">
    <property type="entry name" value="C1_1"/>
    <property type="match status" value="1"/>
</dbReference>
<keyword evidence="3" id="KW-0479">Metal-binding</keyword>
<dbReference type="GO" id="GO:0005737">
    <property type="term" value="C:cytoplasm"/>
    <property type="evidence" value="ECO:0007669"/>
    <property type="project" value="TreeGrafter"/>
</dbReference>
<dbReference type="PANTHER" id="PTHR10807:SF109">
    <property type="entry name" value="SET DOMAIN BINDING FACTOR, ISOFORM A"/>
    <property type="match status" value="1"/>
</dbReference>
<sequence>MCHELSLRAKQHRSVLEHDQFDLVVRLMNSALQDDASMSNTAVAAALLPLTATFCRKLNAGVIQFAYTCVQVHPVWERQQFWEEAFYTDVQAQIQQLYVDEEAPKANAEDTLDRKDQRISRTSLTPITKHRSFTRSRDNLMSSPKDSGSSSDVEQPSQVEQKPVPSALSIAAKQLKKWPHYSKEEKDSLINSEEGIVYSQAIHYANRMVYMRIPLDASEKMPPPTPATGNQVDGDGSVNGTYTGSIVNGVGGGSSEVGSCITDGWESYTYLDDEDGGTIADKVTKFVSRFVDRVGTEAGISQEHLKSLYTMIPGVVAMHIESLEPVYREYKNLAPIQKAKIMRPALLQGEEMLSDGLRAYLIPDGRELGKGGEDGGPCLLPADGAVFLTNYRVIFKGTPVDQFASEMVVTRSFPVGSLMKEKKVGVQYLQHLEQWLHECIQLRSSTFQMLKLVFDEEVEQEAIETFRKSLQKRHSPNTIFGSFAFCGKGIARTPTFVIQKHMERQGTLRKTKNKLVSASRHKASHFRGSLRKRKHRHNTSDPDQQRSPSGSLTTDDDDSVLDINDIPVKMEPAIVQGAERLSKLSYCGDYSRLRLGNIAKDSSGGPWRICMVNVTYTACRSYPSVVVVPQSISDDSILRIAKNHRQGRFPVAVWRHQRNKAALLRAGGIERSTIGSIMRQTKNVGGHSVASHAISSSASAEQEKYLAAVVAATPHGKNKNIARANSLHHGVILREGYYPDDVDSGQLVDRTIMKKGWEPAALYIFGDKTLLRHVKQEAYTKCEFVPMELPDIRAVRASFKKFQRATCPSTETNLSFIQQVEESEWLQQLSAIITVANCFVDLIDVQGSSVLVCFEDGWDATPQVLSLAELMLDHHYRTIDGFKLLIEKEWLSFGHRFTYRGNQIAAAQAGFTPIFLQFLDCVHQIMLQFPLSFEFNDHFLSTIAYHHKSKSPLYNNFLYSPNQHKVLRPFCKVPSLKVWKYYTTENLSTGPTYDLELINDVTTTTENEQSADGKQETYGSCMTGCYGDVTQFPNDECSWLLQELYRLEEEADQKPKKWEQHWHKLSYPSTKRVHLPTNLRWFSSQRLMLHKRSTMEVILKGKLQVEERGAQGFSQPHNFVPHLFVPPSNCDHCYQMIIGILSKGMKCTECGYNCHERCQPQVPWQCKKRDLPDQPGTEASLWSSLQERTSFTDNGSPGGFVLDTQRNQLRYYDEEFDQHLQGYVDLGEMISVQALSNVPPGAPKGSEKGSFFDLKTTKRVYNLMCDSRDVAQEWVEKLQKMNV</sequence>
<dbReference type="InterPro" id="IPR004182">
    <property type="entry name" value="GRAM"/>
</dbReference>
<dbReference type="InterPro" id="IPR030564">
    <property type="entry name" value="Myotubularin"/>
</dbReference>
<dbReference type="InterPro" id="IPR002219">
    <property type="entry name" value="PKC_DAG/PE"/>
</dbReference>
<gene>
    <name evidence="8" type="primary">SBF1_2</name>
    <name evidence="8" type="ORF">OS493_021006</name>
</gene>
<dbReference type="InterPro" id="IPR011993">
    <property type="entry name" value="PH-like_dom_sf"/>
</dbReference>
<dbReference type="Gene3D" id="3.30.60.20">
    <property type="match status" value="1"/>
</dbReference>
<dbReference type="Pfam" id="PF06602">
    <property type="entry name" value="Myotub-related"/>
    <property type="match status" value="1"/>
</dbReference>
<feature type="region of interest" description="Disordered" evidence="5">
    <location>
        <begin position="502"/>
        <end position="560"/>
    </location>
</feature>
<keyword evidence="4" id="KW-0862">Zinc</keyword>
<feature type="region of interest" description="Disordered" evidence="5">
    <location>
        <begin position="105"/>
        <end position="165"/>
    </location>
</feature>
<dbReference type="GO" id="GO:0046872">
    <property type="term" value="F:metal ion binding"/>
    <property type="evidence" value="ECO:0007669"/>
    <property type="project" value="UniProtKB-KW"/>
</dbReference>
<dbReference type="OrthoDB" id="5951637at2759"/>
<dbReference type="EMBL" id="MU825409">
    <property type="protein sequence ID" value="KAJ7390986.1"/>
    <property type="molecule type" value="Genomic_DNA"/>
</dbReference>
<dbReference type="InterPro" id="IPR046349">
    <property type="entry name" value="C1-like_sf"/>
</dbReference>
<evidence type="ECO:0000256" key="2">
    <source>
        <dbReference type="ARBA" id="ARBA00022553"/>
    </source>
</evidence>
<protein>
    <submittedName>
        <fullName evidence="8">ARS-binding factor 1</fullName>
    </submittedName>
</protein>
<evidence type="ECO:0000259" key="7">
    <source>
        <dbReference type="PROSITE" id="PS51339"/>
    </source>
</evidence>
<evidence type="ECO:0000256" key="4">
    <source>
        <dbReference type="ARBA" id="ARBA00022833"/>
    </source>
</evidence>
<dbReference type="CDD" id="cd14534">
    <property type="entry name" value="PTP-MTMR5-like"/>
    <property type="match status" value="1"/>
</dbReference>
<evidence type="ECO:0000313" key="8">
    <source>
        <dbReference type="EMBL" id="KAJ7390986.1"/>
    </source>
</evidence>
<organism evidence="8 9">
    <name type="scientific">Desmophyllum pertusum</name>
    <dbReference type="NCBI Taxonomy" id="174260"/>
    <lineage>
        <taxon>Eukaryota</taxon>
        <taxon>Metazoa</taxon>
        <taxon>Cnidaria</taxon>
        <taxon>Anthozoa</taxon>
        <taxon>Hexacorallia</taxon>
        <taxon>Scleractinia</taxon>
        <taxon>Caryophylliina</taxon>
        <taxon>Caryophylliidae</taxon>
        <taxon>Desmophyllum</taxon>
    </lineage>
</organism>
<dbReference type="Proteomes" id="UP001163046">
    <property type="component" value="Unassembled WGS sequence"/>
</dbReference>
<dbReference type="PANTHER" id="PTHR10807">
    <property type="entry name" value="MYOTUBULARIN-RELATED"/>
    <property type="match status" value="1"/>
</dbReference>
<dbReference type="Pfam" id="PF12335">
    <property type="entry name" value="SBF2"/>
    <property type="match status" value="1"/>
</dbReference>
<proteinExistence type="inferred from homology"/>
<feature type="compositionally biased region" description="Basic and acidic residues" evidence="5">
    <location>
        <begin position="105"/>
        <end position="119"/>
    </location>
</feature>
<dbReference type="SMART" id="SM00568">
    <property type="entry name" value="GRAM"/>
    <property type="match status" value="1"/>
</dbReference>
<keyword evidence="2" id="KW-0597">Phosphoprotein</keyword>
<evidence type="ECO:0000256" key="1">
    <source>
        <dbReference type="ARBA" id="ARBA00007471"/>
    </source>
</evidence>
<accession>A0A9X0D906</accession>
<dbReference type="InterPro" id="IPR029021">
    <property type="entry name" value="Prot-tyrosine_phosphatase-like"/>
</dbReference>
<dbReference type="GO" id="GO:0005085">
    <property type="term" value="F:guanyl-nucleotide exchange factor activity"/>
    <property type="evidence" value="ECO:0007669"/>
    <property type="project" value="TreeGrafter"/>
</dbReference>
<dbReference type="SUPFAM" id="SSF50729">
    <property type="entry name" value="PH domain-like"/>
    <property type="match status" value="2"/>
</dbReference>
<feature type="domain" description="Myotubularin phosphatase" evidence="7">
    <location>
        <begin position="580"/>
        <end position="1080"/>
    </location>
</feature>
<dbReference type="CDD" id="cd20828">
    <property type="entry name" value="C1_MTMR-like"/>
    <property type="match status" value="1"/>
</dbReference>
<name>A0A9X0D906_9CNID</name>
<evidence type="ECO:0000256" key="5">
    <source>
        <dbReference type="SAM" id="MobiDB-lite"/>
    </source>
</evidence>
<feature type="compositionally biased region" description="Low complexity" evidence="5">
    <location>
        <begin position="142"/>
        <end position="151"/>
    </location>
</feature>
<dbReference type="SUPFAM" id="SSF52799">
    <property type="entry name" value="(Phosphotyrosine protein) phosphatases II"/>
    <property type="match status" value="1"/>
</dbReference>
<dbReference type="PROSITE" id="PS51339">
    <property type="entry name" value="PPASE_MYOTUBULARIN"/>
    <property type="match status" value="1"/>
</dbReference>
<keyword evidence="9" id="KW-1185">Reference proteome</keyword>
<reference evidence="8" key="1">
    <citation type="submission" date="2023-01" db="EMBL/GenBank/DDBJ databases">
        <title>Genome assembly of the deep-sea coral Lophelia pertusa.</title>
        <authorList>
            <person name="Herrera S."/>
            <person name="Cordes E."/>
        </authorList>
    </citation>
    <scope>NUCLEOTIDE SEQUENCE</scope>
    <source>
        <strain evidence="8">USNM1676648</strain>
        <tissue evidence="8">Polyp</tissue>
    </source>
</reference>
<dbReference type="CDD" id="cd13208">
    <property type="entry name" value="PH-GRAM_MTMR5_MTMR13"/>
    <property type="match status" value="1"/>
</dbReference>
<dbReference type="SUPFAM" id="SSF57889">
    <property type="entry name" value="Cysteine-rich domain"/>
    <property type="match status" value="1"/>
</dbReference>
<dbReference type="PROSITE" id="PS00479">
    <property type="entry name" value="ZF_DAG_PE_1"/>
    <property type="match status" value="1"/>
</dbReference>
<dbReference type="InterPro" id="IPR022096">
    <property type="entry name" value="SBF1/SBF2"/>
</dbReference>
<evidence type="ECO:0000256" key="3">
    <source>
        <dbReference type="ARBA" id="ARBA00022723"/>
    </source>
</evidence>
<dbReference type="PROSITE" id="PS50081">
    <property type="entry name" value="ZF_DAG_PE_2"/>
    <property type="match status" value="1"/>
</dbReference>
<dbReference type="GO" id="GO:0016020">
    <property type="term" value="C:membrane"/>
    <property type="evidence" value="ECO:0007669"/>
    <property type="project" value="TreeGrafter"/>
</dbReference>
<dbReference type="InterPro" id="IPR010569">
    <property type="entry name" value="Myotubularin-like_Pase_dom"/>
</dbReference>
<feature type="domain" description="Phorbol-ester/DAG-type" evidence="6">
    <location>
        <begin position="1116"/>
        <end position="1166"/>
    </location>
</feature>
<feature type="compositionally biased region" description="Basic residues" evidence="5">
    <location>
        <begin position="507"/>
        <end position="537"/>
    </location>
</feature>
<dbReference type="Pfam" id="PF02893">
    <property type="entry name" value="GRAM"/>
    <property type="match status" value="1"/>
</dbReference>